<keyword evidence="1" id="KW-0732">Signal</keyword>
<name>A0ABR7T7Z4_9LACT</name>
<proteinExistence type="predicted"/>
<gene>
    <name evidence="2" type="ORF">GLO26_00195</name>
</gene>
<organism evidence="2 3">
    <name type="scientific">Carnobacterium inhibens</name>
    <dbReference type="NCBI Taxonomy" id="147709"/>
    <lineage>
        <taxon>Bacteria</taxon>
        <taxon>Bacillati</taxon>
        <taxon>Bacillota</taxon>
        <taxon>Bacilli</taxon>
        <taxon>Lactobacillales</taxon>
        <taxon>Carnobacteriaceae</taxon>
        <taxon>Carnobacterium</taxon>
    </lineage>
</organism>
<protein>
    <recommendedName>
        <fullName evidence="4">Lipoprotein</fullName>
    </recommendedName>
</protein>
<evidence type="ECO:0000313" key="2">
    <source>
        <dbReference type="EMBL" id="MBC9824248.1"/>
    </source>
</evidence>
<comment type="caution">
    <text evidence="2">The sequence shown here is derived from an EMBL/GenBank/DDBJ whole genome shotgun (WGS) entry which is preliminary data.</text>
</comment>
<evidence type="ECO:0000313" key="3">
    <source>
        <dbReference type="Proteomes" id="UP000638836"/>
    </source>
</evidence>
<feature type="chain" id="PRO_5046462172" description="Lipoprotein" evidence="1">
    <location>
        <begin position="20"/>
        <end position="170"/>
    </location>
</feature>
<evidence type="ECO:0000256" key="1">
    <source>
        <dbReference type="SAM" id="SignalP"/>
    </source>
</evidence>
<evidence type="ECO:0008006" key="4">
    <source>
        <dbReference type="Google" id="ProtNLM"/>
    </source>
</evidence>
<sequence>MKRKFFRAFFLLTILSCFLTGCFSTSISKEISNSLAIQLPSESEINYEDDHGGFHGDGVTVANVQFEEDEAETILSQIQNNKDWKPTPLSENIELEFYGGEKNDVYYISDLAEKNNMPEITEGYWIFIDRYDGEDRITEGEELFSESAKNYTAGIYDSKNKKLYYFEYDS</sequence>
<keyword evidence="3" id="KW-1185">Reference proteome</keyword>
<feature type="signal peptide" evidence="1">
    <location>
        <begin position="1"/>
        <end position="19"/>
    </location>
</feature>
<reference evidence="2 3" key="1">
    <citation type="journal article" date="2020" name="Microorganisms">
        <title>New Insight into Antimicrobial Compounds from Food and Marine-Sourced Carnobacterium Species through Phenotype and Genome Analyses.</title>
        <authorList>
            <person name="Begrem S."/>
            <person name="Ivaniuk F."/>
            <person name="Gigout-Chevalier F."/>
            <person name="Kolypczuk L."/>
            <person name="Bonnetot S."/>
            <person name="Leroi F."/>
            <person name="Grovel O."/>
            <person name="Delbarre-Ladrat C."/>
            <person name="Passerini D."/>
        </authorList>
    </citation>
    <scope>NUCLEOTIDE SEQUENCE [LARGE SCALE GENOMIC DNA]</scope>
    <source>
        <strain evidence="2 3">MIP2551</strain>
    </source>
</reference>
<dbReference type="PROSITE" id="PS51257">
    <property type="entry name" value="PROKAR_LIPOPROTEIN"/>
    <property type="match status" value="1"/>
</dbReference>
<accession>A0ABR7T7Z4</accession>
<dbReference type="Proteomes" id="UP000638836">
    <property type="component" value="Unassembled WGS sequence"/>
</dbReference>
<dbReference type="EMBL" id="WNJQ01000001">
    <property type="protein sequence ID" value="MBC9824248.1"/>
    <property type="molecule type" value="Genomic_DNA"/>
</dbReference>
<dbReference type="RefSeq" id="WP_187948375.1">
    <property type="nucleotide sequence ID" value="NZ_WNJQ01000001.1"/>
</dbReference>